<protein>
    <submittedName>
        <fullName evidence="3">PepSY-like domain-containing protein</fullName>
    </submittedName>
</protein>
<evidence type="ECO:0000259" key="2">
    <source>
        <dbReference type="Pfam" id="PF11396"/>
    </source>
</evidence>
<accession>A0AAU7E3Y0</accession>
<dbReference type="Pfam" id="PF11396">
    <property type="entry name" value="PepSY_like"/>
    <property type="match status" value="1"/>
</dbReference>
<organism evidence="3">
    <name type="scientific">Campylobacter sp. CCS1377</name>
    <dbReference type="NCBI Taxonomy" id="3158229"/>
    <lineage>
        <taxon>Bacteria</taxon>
        <taxon>Pseudomonadati</taxon>
        <taxon>Campylobacterota</taxon>
        <taxon>Epsilonproteobacteria</taxon>
        <taxon>Campylobacterales</taxon>
        <taxon>Campylobacteraceae</taxon>
        <taxon>Campylobacter</taxon>
    </lineage>
</organism>
<sequence length="142" mass="16366">MNKKNFSILLLSLLLANLLKADIIVSPDSLPTTIKAFLEEHFKQVSIGIVQQDKNSYEVYLSDGTELEFDIDGLWKEIESKHKALSFKILPTHIASIITNRYPQAFLIEIERKINHYKIKLSNGLELYIDNNGTIIQERYDD</sequence>
<evidence type="ECO:0000256" key="1">
    <source>
        <dbReference type="SAM" id="SignalP"/>
    </source>
</evidence>
<proteinExistence type="predicted"/>
<dbReference type="InterPro" id="IPR021533">
    <property type="entry name" value="PepSY-like"/>
</dbReference>
<feature type="signal peptide" evidence="1">
    <location>
        <begin position="1"/>
        <end position="21"/>
    </location>
</feature>
<dbReference type="SUPFAM" id="SSF160574">
    <property type="entry name" value="BT0923-like"/>
    <property type="match status" value="1"/>
</dbReference>
<feature type="domain" description="Putative beta-lactamase-inhibitor-like PepSY-like" evidence="2">
    <location>
        <begin position="55"/>
        <end position="136"/>
    </location>
</feature>
<gene>
    <name evidence="3" type="ORF">AAH949_05840</name>
</gene>
<keyword evidence="1" id="KW-0732">Signal</keyword>
<name>A0AAU7E3Y0_9BACT</name>
<dbReference type="Gene3D" id="3.40.1420.30">
    <property type="match status" value="1"/>
</dbReference>
<dbReference type="AlphaFoldDB" id="A0AAU7E3Y0"/>
<dbReference type="RefSeq" id="WP_243832609.1">
    <property type="nucleotide sequence ID" value="NZ_CP155620.1"/>
</dbReference>
<dbReference type="EMBL" id="CP155620">
    <property type="protein sequence ID" value="XBJ28625.1"/>
    <property type="molecule type" value="Genomic_DNA"/>
</dbReference>
<evidence type="ECO:0000313" key="3">
    <source>
        <dbReference type="EMBL" id="XBJ28625.1"/>
    </source>
</evidence>
<reference evidence="3" key="1">
    <citation type="submission" date="2024-05" db="EMBL/GenBank/DDBJ databases">
        <title>Campylobacter coli isolated from environmental waters in Slovenia.</title>
        <authorList>
            <person name="Zautner A.E."/>
            <person name="Bunk B."/>
            <person name="Riedel T."/>
            <person name="Sproeer C."/>
        </authorList>
    </citation>
    <scope>NUCLEOTIDE SEQUENCE</scope>
    <source>
        <strain evidence="3">CCS1377</strain>
    </source>
</reference>
<feature type="chain" id="PRO_5043660955" evidence="1">
    <location>
        <begin position="22"/>
        <end position="142"/>
    </location>
</feature>